<dbReference type="AlphaFoldDB" id="A0A238VL68"/>
<reference evidence="1 2" key="1">
    <citation type="submission" date="2017-06" db="EMBL/GenBank/DDBJ databases">
        <authorList>
            <person name="Kim H.J."/>
            <person name="Triplett B.A."/>
        </authorList>
    </citation>
    <scope>NUCLEOTIDE SEQUENCE [LARGE SCALE GENOMIC DNA]</scope>
    <source>
        <strain evidence="1 2">DSM 29052</strain>
    </source>
</reference>
<dbReference type="RefSeq" id="WP_089269285.1">
    <property type="nucleotide sequence ID" value="NZ_FZNN01000002.1"/>
</dbReference>
<gene>
    <name evidence="1" type="ORF">SAMN06265370_102348</name>
</gene>
<proteinExistence type="predicted"/>
<organism evidence="1 2">
    <name type="scientific">Puniceibacterium sediminis</name>
    <dbReference type="NCBI Taxonomy" id="1608407"/>
    <lineage>
        <taxon>Bacteria</taxon>
        <taxon>Pseudomonadati</taxon>
        <taxon>Pseudomonadota</taxon>
        <taxon>Alphaproteobacteria</taxon>
        <taxon>Rhodobacterales</taxon>
        <taxon>Paracoccaceae</taxon>
        <taxon>Puniceibacterium</taxon>
    </lineage>
</organism>
<dbReference type="OrthoDB" id="9788621at2"/>
<evidence type="ECO:0000313" key="2">
    <source>
        <dbReference type="Proteomes" id="UP000198417"/>
    </source>
</evidence>
<name>A0A238VL68_9RHOB</name>
<keyword evidence="2" id="KW-1185">Reference proteome</keyword>
<sequence length="252" mass="26976">MAEQEDNRSANAPWSESELRTSIDAYLYLLQLEASGVPFSVIEQEKLLASGPLSNRNEASVRYRLRNISQIMQERGEATLKAYSAAPQVGKNVKARIHGLLDERQSTLRAIGQMGGNRGAEVVGLEDVLTGLSQLKEMISSLAPEPRPVAGIGHNNPPENIVLGADDFSEAVRAISRIESAVSGDAPDIDTVERSSNILVTLGMKSALWAGQRLTDFAKAGAVAAGTGAGLSLYGLGGQIVETLHRVFTYLF</sequence>
<accession>A0A238VL68</accession>
<protein>
    <submittedName>
        <fullName evidence="1">Uncharacterized protein</fullName>
    </submittedName>
</protein>
<evidence type="ECO:0000313" key="1">
    <source>
        <dbReference type="EMBL" id="SNR35112.1"/>
    </source>
</evidence>
<dbReference type="Proteomes" id="UP000198417">
    <property type="component" value="Unassembled WGS sequence"/>
</dbReference>
<dbReference type="EMBL" id="FZNN01000002">
    <property type="protein sequence ID" value="SNR35112.1"/>
    <property type="molecule type" value="Genomic_DNA"/>
</dbReference>